<comment type="cofactor">
    <cofactor evidence="1">
        <name>Fe(2+)</name>
        <dbReference type="ChEBI" id="CHEBI:29033"/>
    </cofactor>
</comment>
<name>A0ABV7A0F5_9PROT</name>
<protein>
    <submittedName>
        <fullName evidence="5">JmjC domain-containing protein</fullName>
    </submittedName>
</protein>
<gene>
    <name evidence="5" type="ORF">ACFOOR_13215</name>
</gene>
<dbReference type="PANTHER" id="PTHR13096">
    <property type="entry name" value="MINA53 MYC INDUCED NUCLEAR ANTIGEN"/>
    <property type="match status" value="1"/>
</dbReference>
<evidence type="ECO:0000313" key="5">
    <source>
        <dbReference type="EMBL" id="MFC2927069.1"/>
    </source>
</evidence>
<evidence type="ECO:0000313" key="6">
    <source>
        <dbReference type="Proteomes" id="UP001595379"/>
    </source>
</evidence>
<dbReference type="RefSeq" id="WP_343163060.1">
    <property type="nucleotide sequence ID" value="NZ_JBHRSV010000028.1"/>
</dbReference>
<evidence type="ECO:0000256" key="2">
    <source>
        <dbReference type="ARBA" id="ARBA00022723"/>
    </source>
</evidence>
<sequence length="399" mass="44292">MSQFADLIAPFSEDEFFAEYYGKKPLHIQRPGADVSSILTWDSFNDALEQTPFWTDQSLRIAFNNHPAPPESFCTPVETLEGHTINRADPARVKALVGVGATLVANRIHEVSPGVRRAAKAIHDRTQAAIAANVYCSFKGVQAFQSHYDLHDVFVVQVEGEKTWNIWTGREDRPISHVGPGDAGAAYLMRQRGSLMWQIRMKPGDVLYLPRGQYHDALAEDGATLHVTFSIAPLTGFVLFDMLKEEARHDALFRDYIPSHDVDHGGAMRAHLERLADRIREIAASPLIAEEIAGKQREKRIGLAGYGLPETRAPHFYAVAGLACEMSRRDAGYVLVGPGGEIALGAAHRAVDWLLRQRQFSEEELIARFPQAAPEHLQQLLGTLESQGYVERAALPGQR</sequence>
<dbReference type="SUPFAM" id="SSF51197">
    <property type="entry name" value="Clavaminate synthase-like"/>
    <property type="match status" value="1"/>
</dbReference>
<accession>A0ABV7A0F5</accession>
<dbReference type="Pfam" id="PF08007">
    <property type="entry name" value="JmjC_2"/>
    <property type="match status" value="1"/>
</dbReference>
<reference evidence="6" key="1">
    <citation type="journal article" date="2019" name="Int. J. Syst. Evol. Microbiol.">
        <title>The Global Catalogue of Microorganisms (GCM) 10K type strain sequencing project: providing services to taxonomists for standard genome sequencing and annotation.</title>
        <authorList>
            <consortium name="The Broad Institute Genomics Platform"/>
            <consortium name="The Broad Institute Genome Sequencing Center for Infectious Disease"/>
            <person name="Wu L."/>
            <person name="Ma J."/>
        </authorList>
    </citation>
    <scope>NUCLEOTIDE SEQUENCE [LARGE SCALE GENOMIC DNA]</scope>
    <source>
        <strain evidence="6">KCTC 52487</strain>
    </source>
</reference>
<feature type="domain" description="JmjC" evidence="4">
    <location>
        <begin position="83"/>
        <end position="248"/>
    </location>
</feature>
<dbReference type="Gene3D" id="2.60.120.650">
    <property type="entry name" value="Cupin"/>
    <property type="match status" value="1"/>
</dbReference>
<proteinExistence type="predicted"/>
<dbReference type="PROSITE" id="PS51184">
    <property type="entry name" value="JMJC"/>
    <property type="match status" value="1"/>
</dbReference>
<dbReference type="InterPro" id="IPR039994">
    <property type="entry name" value="NO66-like"/>
</dbReference>
<dbReference type="InterPro" id="IPR003347">
    <property type="entry name" value="JmjC_dom"/>
</dbReference>
<keyword evidence="3" id="KW-0408">Iron</keyword>
<dbReference type="EMBL" id="JBHRSV010000028">
    <property type="protein sequence ID" value="MFC2927069.1"/>
    <property type="molecule type" value="Genomic_DNA"/>
</dbReference>
<evidence type="ECO:0000256" key="1">
    <source>
        <dbReference type="ARBA" id="ARBA00001954"/>
    </source>
</evidence>
<evidence type="ECO:0000256" key="3">
    <source>
        <dbReference type="ARBA" id="ARBA00023004"/>
    </source>
</evidence>
<comment type="caution">
    <text evidence="5">The sequence shown here is derived from an EMBL/GenBank/DDBJ whole genome shotgun (WGS) entry which is preliminary data.</text>
</comment>
<evidence type="ECO:0000259" key="4">
    <source>
        <dbReference type="PROSITE" id="PS51184"/>
    </source>
</evidence>
<keyword evidence="2" id="KW-0479">Metal-binding</keyword>
<dbReference type="PANTHER" id="PTHR13096:SF8">
    <property type="entry name" value="RIBOSOMAL OXYGENASE 1"/>
    <property type="match status" value="1"/>
</dbReference>
<organism evidence="5 6">
    <name type="scientific">Hyphobacterium vulgare</name>
    <dbReference type="NCBI Taxonomy" id="1736751"/>
    <lineage>
        <taxon>Bacteria</taxon>
        <taxon>Pseudomonadati</taxon>
        <taxon>Pseudomonadota</taxon>
        <taxon>Alphaproteobacteria</taxon>
        <taxon>Maricaulales</taxon>
        <taxon>Maricaulaceae</taxon>
        <taxon>Hyphobacterium</taxon>
    </lineage>
</organism>
<keyword evidence="6" id="KW-1185">Reference proteome</keyword>
<dbReference type="Proteomes" id="UP001595379">
    <property type="component" value="Unassembled WGS sequence"/>
</dbReference>